<accession>A0A3B0TRN3</accession>
<reference evidence="1" key="1">
    <citation type="submission" date="2018-06" db="EMBL/GenBank/DDBJ databases">
        <authorList>
            <person name="Zhirakovskaya E."/>
        </authorList>
    </citation>
    <scope>NUCLEOTIDE SEQUENCE</scope>
</reference>
<name>A0A3B0TRN3_9ZZZZ</name>
<gene>
    <name evidence="1" type="ORF">MNBD_BACTEROID03-283</name>
</gene>
<sequence>MDYGLNMSSNSNVNNQIGNYLSPEQQIANEFIEQDGVVAEEEMFGGLTASDYQTTVTQAYQEISEYQLTGDAEVDDAAIQNIIGFYFANQQDQENVLVLMGELSSAEYVEDDEDANSALVADIFEAYFERLEIQREEAAAAAEEEAEEEVIILPGDEGWENGLNALMADMGVGNRSVTERYGDAAEPYYSDYKAHILQSNENTQIELTNIVKIWESLQAIKYIEMGIEMEQIGRELLENGVHYDTSAIENFYGEMKRLWDAIKNTKGNG</sequence>
<protein>
    <submittedName>
        <fullName evidence="1">Uncharacterized protein</fullName>
    </submittedName>
</protein>
<proteinExistence type="predicted"/>
<dbReference type="AlphaFoldDB" id="A0A3B0TRN3"/>
<dbReference type="EMBL" id="UOEL01000058">
    <property type="protein sequence ID" value="VAW11314.1"/>
    <property type="molecule type" value="Genomic_DNA"/>
</dbReference>
<organism evidence="1">
    <name type="scientific">hydrothermal vent metagenome</name>
    <dbReference type="NCBI Taxonomy" id="652676"/>
    <lineage>
        <taxon>unclassified sequences</taxon>
        <taxon>metagenomes</taxon>
        <taxon>ecological metagenomes</taxon>
    </lineage>
</organism>
<evidence type="ECO:0000313" key="1">
    <source>
        <dbReference type="EMBL" id="VAW11314.1"/>
    </source>
</evidence>